<dbReference type="FunFam" id="3.40.605.10:FF:000004">
    <property type="entry name" value="Aldehyde dehydrogenase"/>
    <property type="match status" value="1"/>
</dbReference>
<keyword evidence="3" id="KW-0520">NAD</keyword>
<dbReference type="GO" id="GO:0006081">
    <property type="term" value="P:aldehyde metabolic process"/>
    <property type="evidence" value="ECO:0007669"/>
    <property type="project" value="InterPro"/>
</dbReference>
<protein>
    <recommendedName>
        <fullName evidence="4">Aldehyde dehydrogenase</fullName>
    </recommendedName>
</protein>
<dbReference type="GO" id="GO:0005737">
    <property type="term" value="C:cytoplasm"/>
    <property type="evidence" value="ECO:0007669"/>
    <property type="project" value="TreeGrafter"/>
</dbReference>
<dbReference type="InterPro" id="IPR015590">
    <property type="entry name" value="Aldehyde_DH_dom"/>
</dbReference>
<dbReference type="PROSITE" id="PS00070">
    <property type="entry name" value="ALDEHYDE_DEHYDR_CYS"/>
    <property type="match status" value="1"/>
</dbReference>
<dbReference type="PANTHER" id="PTHR43570:SF16">
    <property type="entry name" value="ALDEHYDE DEHYDROGENASE TYPE III, ISOFORM Q"/>
    <property type="match status" value="1"/>
</dbReference>
<dbReference type="InterPro" id="IPR016163">
    <property type="entry name" value="Ald_DH_C"/>
</dbReference>
<dbReference type="InterPro" id="IPR016160">
    <property type="entry name" value="Ald_DH_CS_CYS"/>
</dbReference>
<dbReference type="FunFam" id="3.40.309.10:FF:000003">
    <property type="entry name" value="Aldehyde dehydrogenase"/>
    <property type="match status" value="1"/>
</dbReference>
<dbReference type="RefSeq" id="WP_078757089.1">
    <property type="nucleotide sequence ID" value="NZ_FUXP01000001.1"/>
</dbReference>
<evidence type="ECO:0000313" key="7">
    <source>
        <dbReference type="EMBL" id="SJZ67999.1"/>
    </source>
</evidence>
<proteinExistence type="inferred from homology"/>
<dbReference type="STRING" id="1122188.SAMN02745674_00486"/>
<keyword evidence="2 4" id="KW-0560">Oxidoreductase</keyword>
<sequence>MSKIDLSGEAAQVAHLRRTFDSGRTRPLAWRRRQLQGLRRLLVEREPELAQALHQDLGKPAVESFVTELGFTRSEIDHVLSHLSRWMRPTRVRVPMALQPARARVEPQPLGVVLVISPWNYPVQLLLAPLCGALAAGNCALLKPSELAPATSNILARLLPEYLDPDAVAVLEGDADTTTALLEQRFDHIFFTGGTRVAKIVMAAAARHLTPVTLELGGKCPAIVSDGDLRAAARRIAYAKFINAGQTCVAPDYVLVESSRADELLRHLREVLLEFFGTDPIASPDFGRIINRKHFERLVGLLGHGRVHVGGRSDAGQLFIEPTVIVEPAEGSELMDEEIFGPILPVIPVAGVDAAVQRVRAGPAPLAAYVFTERPDVHRSVESGVRAGAIGINVCAAHLAVPGLPFGGLGPSGMGAYHGKQSFETFSQLRPVFSKGTWLDTLRVVYPPYTRAKAEILRRLL</sequence>
<evidence type="ECO:0000256" key="3">
    <source>
        <dbReference type="ARBA" id="ARBA00023027"/>
    </source>
</evidence>
<dbReference type="Proteomes" id="UP000190061">
    <property type="component" value="Unassembled WGS sequence"/>
</dbReference>
<dbReference type="AlphaFoldDB" id="A0A1T4MLR7"/>
<dbReference type="InterPro" id="IPR016161">
    <property type="entry name" value="Ald_DH/histidinol_DH"/>
</dbReference>
<dbReference type="OrthoDB" id="9812625at2"/>
<dbReference type="SUPFAM" id="SSF53720">
    <property type="entry name" value="ALDH-like"/>
    <property type="match status" value="1"/>
</dbReference>
<feature type="active site" evidence="5">
    <location>
        <position position="215"/>
    </location>
</feature>
<dbReference type="CDD" id="cd07087">
    <property type="entry name" value="ALDH_F3-13-14_CALDH-like"/>
    <property type="match status" value="1"/>
</dbReference>
<evidence type="ECO:0000256" key="4">
    <source>
        <dbReference type="PIRNR" id="PIRNR036492"/>
    </source>
</evidence>
<gene>
    <name evidence="7" type="ORF">SAMN02745674_00486</name>
</gene>
<comment type="similarity">
    <text evidence="1 4">Belongs to the aldehyde dehydrogenase family.</text>
</comment>
<dbReference type="Gene3D" id="3.40.605.10">
    <property type="entry name" value="Aldehyde Dehydrogenase, Chain A, domain 1"/>
    <property type="match status" value="1"/>
</dbReference>
<reference evidence="7 8" key="1">
    <citation type="submission" date="2017-02" db="EMBL/GenBank/DDBJ databases">
        <authorList>
            <person name="Peterson S.W."/>
        </authorList>
    </citation>
    <scope>NUCLEOTIDE SEQUENCE [LARGE SCALE GENOMIC DNA]</scope>
    <source>
        <strain evidence="7 8">DSM 21749</strain>
    </source>
</reference>
<evidence type="ECO:0000256" key="1">
    <source>
        <dbReference type="ARBA" id="ARBA00009986"/>
    </source>
</evidence>
<evidence type="ECO:0000256" key="5">
    <source>
        <dbReference type="PIRSR" id="PIRSR036492-1"/>
    </source>
</evidence>
<feature type="active site" evidence="5">
    <location>
        <position position="248"/>
    </location>
</feature>
<dbReference type="InterPro" id="IPR012394">
    <property type="entry name" value="Aldehyde_DH_NAD(P)"/>
</dbReference>
<evidence type="ECO:0000256" key="2">
    <source>
        <dbReference type="ARBA" id="ARBA00023002"/>
    </source>
</evidence>
<dbReference type="InterPro" id="IPR016162">
    <property type="entry name" value="Ald_DH_N"/>
</dbReference>
<evidence type="ECO:0000313" key="8">
    <source>
        <dbReference type="Proteomes" id="UP000190061"/>
    </source>
</evidence>
<accession>A0A1T4MLR7</accession>
<feature type="domain" description="Aldehyde dehydrogenase" evidence="6">
    <location>
        <begin position="14"/>
        <end position="430"/>
    </location>
</feature>
<name>A0A1T4MLR7_9GAMM</name>
<keyword evidence="8" id="KW-1185">Reference proteome</keyword>
<dbReference type="EMBL" id="FUXP01000001">
    <property type="protein sequence ID" value="SJZ67999.1"/>
    <property type="molecule type" value="Genomic_DNA"/>
</dbReference>
<dbReference type="GO" id="GO:0004029">
    <property type="term" value="F:aldehyde dehydrogenase (NAD+) activity"/>
    <property type="evidence" value="ECO:0007669"/>
    <property type="project" value="TreeGrafter"/>
</dbReference>
<organism evidence="7 8">
    <name type="scientific">Lysobacter spongiicola DSM 21749</name>
    <dbReference type="NCBI Taxonomy" id="1122188"/>
    <lineage>
        <taxon>Bacteria</taxon>
        <taxon>Pseudomonadati</taxon>
        <taxon>Pseudomonadota</taxon>
        <taxon>Gammaproteobacteria</taxon>
        <taxon>Lysobacterales</taxon>
        <taxon>Lysobacteraceae</taxon>
        <taxon>Novilysobacter</taxon>
    </lineage>
</organism>
<dbReference type="Pfam" id="PF00171">
    <property type="entry name" value="Aldedh"/>
    <property type="match status" value="1"/>
</dbReference>
<evidence type="ECO:0000259" key="6">
    <source>
        <dbReference type="Pfam" id="PF00171"/>
    </source>
</evidence>
<dbReference type="Gene3D" id="3.40.309.10">
    <property type="entry name" value="Aldehyde Dehydrogenase, Chain A, domain 2"/>
    <property type="match status" value="1"/>
</dbReference>
<dbReference type="PIRSF" id="PIRSF036492">
    <property type="entry name" value="ALDH"/>
    <property type="match status" value="1"/>
</dbReference>
<dbReference type="PANTHER" id="PTHR43570">
    <property type="entry name" value="ALDEHYDE DEHYDROGENASE"/>
    <property type="match status" value="1"/>
</dbReference>